<keyword evidence="2" id="KW-1185">Reference proteome</keyword>
<evidence type="ECO:0000313" key="1">
    <source>
        <dbReference type="EMBL" id="CAG8678781.1"/>
    </source>
</evidence>
<accession>A0ACA9NW36</accession>
<organism evidence="1 2">
    <name type="scientific">Racocetra persica</name>
    <dbReference type="NCBI Taxonomy" id="160502"/>
    <lineage>
        <taxon>Eukaryota</taxon>
        <taxon>Fungi</taxon>
        <taxon>Fungi incertae sedis</taxon>
        <taxon>Mucoromycota</taxon>
        <taxon>Glomeromycotina</taxon>
        <taxon>Glomeromycetes</taxon>
        <taxon>Diversisporales</taxon>
        <taxon>Gigasporaceae</taxon>
        <taxon>Racocetra</taxon>
    </lineage>
</organism>
<name>A0ACA9NW36_9GLOM</name>
<dbReference type="Proteomes" id="UP000789920">
    <property type="component" value="Unassembled WGS sequence"/>
</dbReference>
<protein>
    <submittedName>
        <fullName evidence="1">14337_t:CDS:1</fullName>
    </submittedName>
</protein>
<comment type="caution">
    <text evidence="1">The sequence shown here is derived from an EMBL/GenBank/DDBJ whole genome shotgun (WGS) entry which is preliminary data.</text>
</comment>
<feature type="non-terminal residue" evidence="1">
    <location>
        <position position="84"/>
    </location>
</feature>
<dbReference type="EMBL" id="CAJVQC010016684">
    <property type="protein sequence ID" value="CAG8678781.1"/>
    <property type="molecule type" value="Genomic_DNA"/>
</dbReference>
<evidence type="ECO:0000313" key="2">
    <source>
        <dbReference type="Proteomes" id="UP000789920"/>
    </source>
</evidence>
<reference evidence="1" key="1">
    <citation type="submission" date="2021-06" db="EMBL/GenBank/DDBJ databases">
        <authorList>
            <person name="Kallberg Y."/>
            <person name="Tangrot J."/>
            <person name="Rosling A."/>
        </authorList>
    </citation>
    <scope>NUCLEOTIDE SEQUENCE</scope>
    <source>
        <strain evidence="1">MA461A</strain>
    </source>
</reference>
<proteinExistence type="predicted"/>
<gene>
    <name evidence="1" type="ORF">RPERSI_LOCUS9012</name>
</gene>
<sequence length="84" mass="9739">MTENIKIKIIKLHHKETQKRNNIEHKHAIYEVEPFDYGDHNYSLINIEYQNESDLHEFAAGKNINIQVGEDMTLGEGSTLMIKG</sequence>